<keyword evidence="9 10" id="KW-0998">Cell outer membrane</keyword>
<dbReference type="GO" id="GO:0009279">
    <property type="term" value="C:cell outer membrane"/>
    <property type="evidence" value="ECO:0007669"/>
    <property type="project" value="UniProtKB-SubCell"/>
</dbReference>
<dbReference type="AlphaFoldDB" id="A0A2T5VA62"/>
<dbReference type="Proteomes" id="UP000244081">
    <property type="component" value="Unassembled WGS sequence"/>
</dbReference>
<name>A0A2T5VA62_9HYPH</name>
<evidence type="ECO:0000256" key="7">
    <source>
        <dbReference type="ARBA" id="ARBA00023077"/>
    </source>
</evidence>
<dbReference type="PANTHER" id="PTHR30069">
    <property type="entry name" value="TONB-DEPENDENT OUTER MEMBRANE RECEPTOR"/>
    <property type="match status" value="1"/>
</dbReference>
<dbReference type="GO" id="GO:0006811">
    <property type="term" value="P:monoatomic ion transport"/>
    <property type="evidence" value="ECO:0007669"/>
    <property type="project" value="UniProtKB-KW"/>
</dbReference>
<dbReference type="InterPro" id="IPR012910">
    <property type="entry name" value="Plug_dom"/>
</dbReference>
<dbReference type="Gene3D" id="2.40.170.20">
    <property type="entry name" value="TonB-dependent receptor, beta-barrel domain"/>
    <property type="match status" value="1"/>
</dbReference>
<evidence type="ECO:0000259" key="14">
    <source>
        <dbReference type="Pfam" id="PF00593"/>
    </source>
</evidence>
<accession>A0A2T5VA62</accession>
<dbReference type="PANTHER" id="PTHR30069:SF53">
    <property type="entry name" value="COLICIN I RECEPTOR-RELATED"/>
    <property type="match status" value="1"/>
</dbReference>
<keyword evidence="5 13" id="KW-0732">Signal</keyword>
<evidence type="ECO:0000256" key="2">
    <source>
        <dbReference type="ARBA" id="ARBA00022448"/>
    </source>
</evidence>
<evidence type="ECO:0000256" key="3">
    <source>
        <dbReference type="ARBA" id="ARBA00022452"/>
    </source>
</evidence>
<feature type="signal peptide" evidence="13">
    <location>
        <begin position="1"/>
        <end position="21"/>
    </location>
</feature>
<dbReference type="OrthoDB" id="9760333at2"/>
<feature type="domain" description="TonB-dependent receptor plug" evidence="15">
    <location>
        <begin position="46"/>
        <end position="152"/>
    </location>
</feature>
<dbReference type="EMBL" id="QAYG01000004">
    <property type="protein sequence ID" value="PTW60624.1"/>
    <property type="molecule type" value="Genomic_DNA"/>
</dbReference>
<evidence type="ECO:0000256" key="8">
    <source>
        <dbReference type="ARBA" id="ARBA00023136"/>
    </source>
</evidence>
<dbReference type="InterPro" id="IPR036942">
    <property type="entry name" value="Beta-barrel_TonB_sf"/>
</dbReference>
<dbReference type="RefSeq" id="WP_107990217.1">
    <property type="nucleotide sequence ID" value="NZ_QAYG01000004.1"/>
</dbReference>
<dbReference type="Pfam" id="PF00593">
    <property type="entry name" value="TonB_dep_Rec_b-barrel"/>
    <property type="match status" value="1"/>
</dbReference>
<dbReference type="InterPro" id="IPR037066">
    <property type="entry name" value="Plug_dom_sf"/>
</dbReference>
<keyword evidence="2 10" id="KW-0813">Transport</keyword>
<keyword evidence="7 12" id="KW-0798">TonB box</keyword>
<feature type="chain" id="PRO_5015456906" evidence="13">
    <location>
        <begin position="22"/>
        <end position="648"/>
    </location>
</feature>
<dbReference type="PROSITE" id="PS52016">
    <property type="entry name" value="TONB_DEPENDENT_REC_3"/>
    <property type="match status" value="1"/>
</dbReference>
<comment type="subcellular location">
    <subcellularLocation>
        <location evidence="1 10">Cell outer membrane</location>
        <topology evidence="1 10">Multi-pass membrane protein</topology>
    </subcellularLocation>
</comment>
<evidence type="ECO:0000313" key="17">
    <source>
        <dbReference type="Proteomes" id="UP000244081"/>
    </source>
</evidence>
<evidence type="ECO:0000256" key="12">
    <source>
        <dbReference type="RuleBase" id="RU003357"/>
    </source>
</evidence>
<keyword evidence="8 10" id="KW-0472">Membrane</keyword>
<keyword evidence="3 10" id="KW-1134">Transmembrane beta strand</keyword>
<proteinExistence type="inferred from homology"/>
<evidence type="ECO:0000256" key="1">
    <source>
        <dbReference type="ARBA" id="ARBA00004571"/>
    </source>
</evidence>
<evidence type="ECO:0000259" key="15">
    <source>
        <dbReference type="Pfam" id="PF07715"/>
    </source>
</evidence>
<dbReference type="InterPro" id="IPR000531">
    <property type="entry name" value="Beta-barrel_TonB"/>
</dbReference>
<sequence length="648" mass="70994">MYKIIATAGVLTLVLQSTSGAQSYTEDVPVELGTILVTAGRTPVDKDKSGRAYTVITAKELEEQNVRYVADALRTVPGFSVSRTGSYGGQTQVRVRGAESNHLLVMIDGVDVGETSTGEYDFSGLIVDDIERIEVLRGPQSAFWGSNATAGVVNIITKGGIRDGFEGTARTEAGSDGSSLASLLMRGGGERYDLALSAALRNTGGYNVSDYGSEDDGDRNATLNGKLNVDLTDWLKLDGTLRYVNRRGETDGQDFTFGSPTYGEVLDTDDVTAMEEFSGSLGLTHTSLNGAWTQKARFSGSDATRENEEDGVVTSSTRGSRINARYQSTYAFDALSLLDGHHSLTGGYEWERETFRPSHLDHGFSRDAHSLVAEYRGEFLDRFYVNGAVRHDFNDRFKDATTFSVAGAWKFVETGTRLHASLGSGITNPTFYEQYGYTPSTFVGNADLKPEESLGWDAGVEQAFFDRRFVVDVTYFNQNLTNEITTVYELVGGSYVSTPVNREGESLRQGVEVTATARLLDRLTLKATYTYTDATEQTEAGGARLVEVRRPRHMGSLNLAYAFLDNRARVFGEAIFNGTTVDNNYTTSPSSRADLAGYTLVNAGAKYRINDRFEVYGRIDNMFDADYEEVYGYNTQGRVAYVGVKGRF</sequence>
<keyword evidence="6" id="KW-0406">Ion transport</keyword>
<organism evidence="16 17">
    <name type="scientific">Breoghania corrubedonensis</name>
    <dbReference type="NCBI Taxonomy" id="665038"/>
    <lineage>
        <taxon>Bacteria</taxon>
        <taxon>Pseudomonadati</taxon>
        <taxon>Pseudomonadota</taxon>
        <taxon>Alphaproteobacteria</taxon>
        <taxon>Hyphomicrobiales</taxon>
        <taxon>Stappiaceae</taxon>
        <taxon>Breoghania</taxon>
    </lineage>
</organism>
<dbReference type="CDD" id="cd01347">
    <property type="entry name" value="ligand_gated_channel"/>
    <property type="match status" value="1"/>
</dbReference>
<reference evidence="16 17" key="1">
    <citation type="submission" date="2018-04" db="EMBL/GenBank/DDBJ databases">
        <title>Genomic Encyclopedia of Archaeal and Bacterial Type Strains, Phase II (KMG-II): from individual species to whole genera.</title>
        <authorList>
            <person name="Goeker M."/>
        </authorList>
    </citation>
    <scope>NUCLEOTIDE SEQUENCE [LARGE SCALE GENOMIC DNA]</scope>
    <source>
        <strain evidence="16 17">DSM 23382</strain>
    </source>
</reference>
<evidence type="ECO:0000256" key="11">
    <source>
        <dbReference type="PROSITE-ProRule" id="PRU10144"/>
    </source>
</evidence>
<protein>
    <submittedName>
        <fullName evidence="16">Vitamin B12 transporter</fullName>
    </submittedName>
</protein>
<evidence type="ECO:0000256" key="6">
    <source>
        <dbReference type="ARBA" id="ARBA00023065"/>
    </source>
</evidence>
<evidence type="ECO:0000256" key="9">
    <source>
        <dbReference type="ARBA" id="ARBA00023237"/>
    </source>
</evidence>
<dbReference type="PROSITE" id="PS01156">
    <property type="entry name" value="TONB_DEPENDENT_REC_2"/>
    <property type="match status" value="1"/>
</dbReference>
<gene>
    <name evidence="16" type="ORF">C8N35_104249</name>
</gene>
<feature type="domain" description="TonB-dependent receptor-like beta-barrel" evidence="14">
    <location>
        <begin position="237"/>
        <end position="621"/>
    </location>
</feature>
<evidence type="ECO:0000256" key="13">
    <source>
        <dbReference type="SAM" id="SignalP"/>
    </source>
</evidence>
<dbReference type="SUPFAM" id="SSF56935">
    <property type="entry name" value="Porins"/>
    <property type="match status" value="1"/>
</dbReference>
<evidence type="ECO:0000256" key="4">
    <source>
        <dbReference type="ARBA" id="ARBA00022692"/>
    </source>
</evidence>
<dbReference type="InterPro" id="IPR010917">
    <property type="entry name" value="TonB_rcpt_CS"/>
</dbReference>
<evidence type="ECO:0000313" key="16">
    <source>
        <dbReference type="EMBL" id="PTW60624.1"/>
    </source>
</evidence>
<comment type="similarity">
    <text evidence="10 12">Belongs to the TonB-dependent receptor family.</text>
</comment>
<dbReference type="InterPro" id="IPR039426">
    <property type="entry name" value="TonB-dep_rcpt-like"/>
</dbReference>
<dbReference type="Pfam" id="PF07715">
    <property type="entry name" value="Plug"/>
    <property type="match status" value="1"/>
</dbReference>
<evidence type="ECO:0000256" key="10">
    <source>
        <dbReference type="PROSITE-ProRule" id="PRU01360"/>
    </source>
</evidence>
<feature type="short sequence motif" description="TonB C-terminal box" evidence="11">
    <location>
        <begin position="631"/>
        <end position="648"/>
    </location>
</feature>
<keyword evidence="4 10" id="KW-0812">Transmembrane</keyword>
<evidence type="ECO:0000256" key="5">
    <source>
        <dbReference type="ARBA" id="ARBA00022729"/>
    </source>
</evidence>
<dbReference type="Gene3D" id="2.170.130.10">
    <property type="entry name" value="TonB-dependent receptor, plug domain"/>
    <property type="match status" value="1"/>
</dbReference>
<comment type="caution">
    <text evidence="16">The sequence shown here is derived from an EMBL/GenBank/DDBJ whole genome shotgun (WGS) entry which is preliminary data.</text>
</comment>
<dbReference type="GO" id="GO:0015889">
    <property type="term" value="P:cobalamin transport"/>
    <property type="evidence" value="ECO:0007669"/>
    <property type="project" value="TreeGrafter"/>
</dbReference>
<keyword evidence="17" id="KW-1185">Reference proteome</keyword>